<evidence type="ECO:0000313" key="1">
    <source>
        <dbReference type="EMBL" id="RDH23484.1"/>
    </source>
</evidence>
<reference evidence="1 2" key="1">
    <citation type="submission" date="2018-07" db="EMBL/GenBank/DDBJ databases">
        <title>Section-level genome sequencing of Aspergillus section Nigri to investigate inter- and intra-species variation.</title>
        <authorList>
            <consortium name="DOE Joint Genome Institute"/>
            <person name="Vesth T.C."/>
            <person name="Nybo J.L."/>
            <person name="Theobald S."/>
            <person name="Frisvad J.C."/>
            <person name="Larsen T.O."/>
            <person name="Nielsen K.F."/>
            <person name="Hoof J.B."/>
            <person name="Brandl J."/>
            <person name="Salamov A."/>
            <person name="Riley R."/>
            <person name="Gladden J.M."/>
            <person name="Phatale P."/>
            <person name="Nielsen M.T."/>
            <person name="Lyhne E.K."/>
            <person name="Kogle M.E."/>
            <person name="Strasser K."/>
            <person name="McDonnell E."/>
            <person name="Barry K."/>
            <person name="Clum A."/>
            <person name="Chen C."/>
            <person name="Nolan M."/>
            <person name="Sandor L."/>
            <person name="Kuo A."/>
            <person name="Lipzen A."/>
            <person name="Hainaut M."/>
            <person name="Drula E."/>
            <person name="Tsang A."/>
            <person name="Magnuson J.K."/>
            <person name="Henrissat B."/>
            <person name="Wiebenga A."/>
            <person name="Simmons B.A."/>
            <person name="Makela M.R."/>
            <person name="De vries R.P."/>
            <person name="Grigoriev I.V."/>
            <person name="Mortensen U.H."/>
            <person name="Baker S.E."/>
            <person name="Andersen M.R."/>
        </authorList>
    </citation>
    <scope>NUCLEOTIDE SEQUENCE [LARGE SCALE GENOMIC DNA]</scope>
    <source>
        <strain evidence="1 2">ATCC 13496</strain>
    </source>
</reference>
<name>A0A370C6M4_ASPNG</name>
<accession>A0A370C6M4</accession>
<dbReference type="EMBL" id="KZ851904">
    <property type="protein sequence ID" value="RDH23484.1"/>
    <property type="molecule type" value="Genomic_DNA"/>
</dbReference>
<sequence>MKVSKRATTGLYSGRSDPCIWVRVHTCKLSCSGKYPPAAYIQLQAVYEFSLCLVCLLCCLPASQPASCLLIPRQSKPKQLTI</sequence>
<dbReference type="Proteomes" id="UP000253845">
    <property type="component" value="Unassembled WGS sequence"/>
</dbReference>
<dbReference type="VEuPathDB" id="FungiDB:M747DRAFT_151268"/>
<protein>
    <submittedName>
        <fullName evidence="1">Uncharacterized protein</fullName>
    </submittedName>
</protein>
<proteinExistence type="predicted"/>
<dbReference type="AlphaFoldDB" id="A0A370C6M4"/>
<evidence type="ECO:0000313" key="2">
    <source>
        <dbReference type="Proteomes" id="UP000253845"/>
    </source>
</evidence>
<organism evidence="1 2">
    <name type="scientific">Aspergillus niger ATCC 13496</name>
    <dbReference type="NCBI Taxonomy" id="1353008"/>
    <lineage>
        <taxon>Eukaryota</taxon>
        <taxon>Fungi</taxon>
        <taxon>Dikarya</taxon>
        <taxon>Ascomycota</taxon>
        <taxon>Pezizomycotina</taxon>
        <taxon>Eurotiomycetes</taxon>
        <taxon>Eurotiomycetidae</taxon>
        <taxon>Eurotiales</taxon>
        <taxon>Aspergillaceae</taxon>
        <taxon>Aspergillus</taxon>
        <taxon>Aspergillus subgen. Circumdati</taxon>
    </lineage>
</organism>
<gene>
    <name evidence="1" type="ORF">M747DRAFT_151268</name>
</gene>